<dbReference type="InterPro" id="IPR050572">
    <property type="entry name" value="Fe-S_Ferredoxin"/>
</dbReference>
<proteinExistence type="predicted"/>
<feature type="region of interest" description="Disordered" evidence="5">
    <location>
        <begin position="372"/>
        <end position="403"/>
    </location>
</feature>
<evidence type="ECO:0000313" key="8">
    <source>
        <dbReference type="Proteomes" id="UP000219993"/>
    </source>
</evidence>
<keyword evidence="4" id="KW-0411">Iron-sulfur</keyword>
<evidence type="ECO:0000256" key="5">
    <source>
        <dbReference type="SAM" id="MobiDB-lite"/>
    </source>
</evidence>
<dbReference type="OrthoDB" id="9808559at2"/>
<dbReference type="Pfam" id="PF12838">
    <property type="entry name" value="Fer4_7"/>
    <property type="match status" value="1"/>
</dbReference>
<reference evidence="7 8" key="1">
    <citation type="journal article" date="2017" name="Sci. Rep.">
        <title>Revealing the Saline Adaptation Strategies of the Halophilic Bacterium Halomonas beimenensis through High-throughput Omics and Transposon Mutagenesis Approaches.</title>
        <authorList>
            <person name="Chen Y.H."/>
            <person name="Lin S.S."/>
            <person name="Shyu Y.T."/>
        </authorList>
    </citation>
    <scope>NUCLEOTIDE SEQUENCE [LARGE SCALE GENOMIC DNA]</scope>
    <source>
        <strain evidence="7 8">NTU-111</strain>
    </source>
</reference>
<evidence type="ECO:0000256" key="2">
    <source>
        <dbReference type="ARBA" id="ARBA00022723"/>
    </source>
</evidence>
<dbReference type="PROSITE" id="PS51379">
    <property type="entry name" value="4FE4S_FER_2"/>
    <property type="match status" value="3"/>
</dbReference>
<gene>
    <name evidence="7" type="ORF">BEI_1799</name>
</gene>
<feature type="domain" description="4Fe-4S ferredoxin-type" evidence="6">
    <location>
        <begin position="432"/>
        <end position="456"/>
    </location>
</feature>
<feature type="compositionally biased region" description="Low complexity" evidence="5">
    <location>
        <begin position="382"/>
        <end position="393"/>
    </location>
</feature>
<evidence type="ECO:0000256" key="4">
    <source>
        <dbReference type="ARBA" id="ARBA00023014"/>
    </source>
</evidence>
<dbReference type="PROSITE" id="PS00198">
    <property type="entry name" value="4FE4S_FER_1"/>
    <property type="match status" value="1"/>
</dbReference>
<keyword evidence="1" id="KW-0004">4Fe-4S</keyword>
<dbReference type="Proteomes" id="UP000219993">
    <property type="component" value="Chromosome"/>
</dbReference>
<dbReference type="Gene3D" id="3.30.70.20">
    <property type="match status" value="2"/>
</dbReference>
<dbReference type="PANTHER" id="PTHR43687">
    <property type="entry name" value="ADENYLYLSULFATE REDUCTASE, BETA SUBUNIT"/>
    <property type="match status" value="1"/>
</dbReference>
<dbReference type="GO" id="GO:0046872">
    <property type="term" value="F:metal ion binding"/>
    <property type="evidence" value="ECO:0007669"/>
    <property type="project" value="UniProtKB-KW"/>
</dbReference>
<keyword evidence="3" id="KW-0408">Iron</keyword>
<dbReference type="InterPro" id="IPR017896">
    <property type="entry name" value="4Fe4S_Fe-S-bd"/>
</dbReference>
<evidence type="ECO:0000256" key="3">
    <source>
        <dbReference type="ARBA" id="ARBA00023004"/>
    </source>
</evidence>
<dbReference type="PANTHER" id="PTHR43687:SF4">
    <property type="entry name" value="BLR5484 PROTEIN"/>
    <property type="match status" value="1"/>
</dbReference>
<feature type="region of interest" description="Disordered" evidence="5">
    <location>
        <begin position="1"/>
        <end position="26"/>
    </location>
</feature>
<dbReference type="SUPFAM" id="SSF54862">
    <property type="entry name" value="4Fe-4S ferredoxins"/>
    <property type="match status" value="1"/>
</dbReference>
<evidence type="ECO:0000313" key="7">
    <source>
        <dbReference type="EMBL" id="ATJ82786.1"/>
    </source>
</evidence>
<protein>
    <submittedName>
        <fullName evidence="7">Iron-sulfur cluster-binding protein</fullName>
    </submittedName>
</protein>
<dbReference type="AlphaFoldDB" id="A0A291P7A5"/>
<dbReference type="KEGG" id="hbe:BEI_1799"/>
<dbReference type="Pfam" id="PF13187">
    <property type="entry name" value="Fer4_9"/>
    <property type="match status" value="1"/>
</dbReference>
<dbReference type="InterPro" id="IPR017900">
    <property type="entry name" value="4Fe4S_Fe_S_CS"/>
</dbReference>
<keyword evidence="8" id="KW-1185">Reference proteome</keyword>
<dbReference type="EMBL" id="CP021435">
    <property type="protein sequence ID" value="ATJ82786.1"/>
    <property type="molecule type" value="Genomic_DNA"/>
</dbReference>
<accession>A0A291P7A5</accession>
<feature type="domain" description="4Fe-4S ferredoxin-type" evidence="6">
    <location>
        <begin position="232"/>
        <end position="261"/>
    </location>
</feature>
<feature type="domain" description="4Fe-4S ferredoxin-type" evidence="6">
    <location>
        <begin position="461"/>
        <end position="492"/>
    </location>
</feature>
<dbReference type="RefSeq" id="WP_097789188.1">
    <property type="nucleotide sequence ID" value="NZ_BAAADT010000002.1"/>
</dbReference>
<name>A0A291P7A5_9GAMM</name>
<keyword evidence="2" id="KW-0479">Metal-binding</keyword>
<evidence type="ECO:0000256" key="1">
    <source>
        <dbReference type="ARBA" id="ARBA00022485"/>
    </source>
</evidence>
<organism evidence="7 8">
    <name type="scientific">Halomonas beimenensis</name>
    <dbReference type="NCBI Taxonomy" id="475662"/>
    <lineage>
        <taxon>Bacteria</taxon>
        <taxon>Pseudomonadati</taxon>
        <taxon>Pseudomonadota</taxon>
        <taxon>Gammaproteobacteria</taxon>
        <taxon>Oceanospirillales</taxon>
        <taxon>Halomonadaceae</taxon>
        <taxon>Halomonas</taxon>
    </lineage>
</organism>
<evidence type="ECO:0000259" key="6">
    <source>
        <dbReference type="PROSITE" id="PS51379"/>
    </source>
</evidence>
<dbReference type="GO" id="GO:0051539">
    <property type="term" value="F:4 iron, 4 sulfur cluster binding"/>
    <property type="evidence" value="ECO:0007669"/>
    <property type="project" value="UniProtKB-KW"/>
</dbReference>
<sequence length="572" mass="60952">MNQRIDLLPVDEADEPRNRQARDHARRQLSWPVNLAPETLSYVSDGHALLIGNERDVRRAARALADKGLGSLSLLVTEPVSASANGEDEALLTATRHLRQHSLSREQRRHLRLSGYLGCFTASLAPPQGSLDLAKALADRPHFDLVIDLGETPCLGLELPPPGYLAFHWEDPDRDARLGEAAALVGEFDKPRYVQVDSQRCAHAANGQPGCTRCLEVCPADAIASRQGRITAWIEIDSYRCHGVGSCASACPTGAISYRQPSASRQLDTLLGWLAAYLAAGGRTPVVRFVEAGASAEEDTAAGHVIDVPLEELGAAGHDQWLAALAGGAAEVRVQFRADMPQRLAAFLDDQLALGRALLVALGHAPERLRRLAPGDDAGRDALPALPPLTTSPLAPPGGDKRGRLDQVLDRLAELGTPDGRRHALPAGAPYGAVAVREAACTLCMACVATCPTPALGAGQDAPRLDFREADCVQCGLCEAACPEDAIRLVPGLMAAPARGERRVLHEEAAFACIHCGKAFASAGTVAAIKAKLADHPHFAGDAARRLEMCEDCRVRDAWRALARDPEAQSRV</sequence>